<feature type="non-terminal residue" evidence="2">
    <location>
        <position position="1"/>
    </location>
</feature>
<feature type="compositionally biased region" description="Polar residues" evidence="1">
    <location>
        <begin position="304"/>
        <end position="314"/>
    </location>
</feature>
<evidence type="ECO:0000313" key="2">
    <source>
        <dbReference type="EMBL" id="KYM75639.1"/>
    </source>
</evidence>
<accession>A0A195AUI0</accession>
<dbReference type="EMBL" id="KQ976738">
    <property type="protein sequence ID" value="KYM75639.1"/>
    <property type="molecule type" value="Genomic_DNA"/>
</dbReference>
<proteinExistence type="predicted"/>
<reference evidence="2 3" key="1">
    <citation type="submission" date="2015-09" db="EMBL/GenBank/DDBJ databases">
        <title>Atta colombica WGS genome.</title>
        <authorList>
            <person name="Nygaard S."/>
            <person name="Hu H."/>
            <person name="Boomsma J."/>
            <person name="Zhang G."/>
        </authorList>
    </citation>
    <scope>NUCLEOTIDE SEQUENCE [LARGE SCALE GENOMIC DNA]</scope>
    <source>
        <strain evidence="2">Treedump-2</strain>
        <tissue evidence="2">Whole body</tissue>
    </source>
</reference>
<dbReference type="AlphaFoldDB" id="A0A195AUI0"/>
<evidence type="ECO:0000256" key="1">
    <source>
        <dbReference type="SAM" id="MobiDB-lite"/>
    </source>
</evidence>
<protein>
    <submittedName>
        <fullName evidence="2">Uncharacterized protein</fullName>
    </submittedName>
</protein>
<name>A0A195AUI0_9HYME</name>
<organism evidence="2 3">
    <name type="scientific">Atta colombica</name>
    <dbReference type="NCBI Taxonomy" id="520822"/>
    <lineage>
        <taxon>Eukaryota</taxon>
        <taxon>Metazoa</taxon>
        <taxon>Ecdysozoa</taxon>
        <taxon>Arthropoda</taxon>
        <taxon>Hexapoda</taxon>
        <taxon>Insecta</taxon>
        <taxon>Pterygota</taxon>
        <taxon>Neoptera</taxon>
        <taxon>Endopterygota</taxon>
        <taxon>Hymenoptera</taxon>
        <taxon>Apocrita</taxon>
        <taxon>Aculeata</taxon>
        <taxon>Formicoidea</taxon>
        <taxon>Formicidae</taxon>
        <taxon>Myrmicinae</taxon>
        <taxon>Atta</taxon>
    </lineage>
</organism>
<sequence>VYLSRYDRDLTTIVLSESIPTSTAVGTFVCHTKCTQRTEMTDLRVTVAAILQLYVLSLSRTFQSSAAVVDDRCITANSVIHASAKEFFPVDDVAPQLFCSLHRIAPFVAFELDVFCLTSPRRHYVQTNSHTRSYNVVDRCLSLAKRKQGVKIGMMISNSLSRKQSVYSRDDEDTTGSGNCRIPDDRSIVIKFLDNEIIFSLCETLMHDVPELVNHLNHPFSVVPLVLGHPVGHFQAAREYCSPDTAYVHEGLIATREQVVAGEDRYSLEFFRKPPLSIAEPVRIFSRKGGRRSTKPLKSAAMTEKSQPFRTETPTCESVHSSNCAIASAQDSSVVPTFDKSRRHPEAHAGLVHVYFAGA</sequence>
<gene>
    <name evidence="2" type="ORF">ALC53_13702</name>
</gene>
<evidence type="ECO:0000313" key="3">
    <source>
        <dbReference type="Proteomes" id="UP000078540"/>
    </source>
</evidence>
<dbReference type="Proteomes" id="UP000078540">
    <property type="component" value="Unassembled WGS sequence"/>
</dbReference>
<keyword evidence="3" id="KW-1185">Reference proteome</keyword>
<feature type="region of interest" description="Disordered" evidence="1">
    <location>
        <begin position="289"/>
        <end position="314"/>
    </location>
</feature>